<dbReference type="Gene3D" id="3.40.190.80">
    <property type="match status" value="1"/>
</dbReference>
<dbReference type="EMBL" id="JAGFOA010000001">
    <property type="protein sequence ID" value="MBO3662379.1"/>
    <property type="molecule type" value="Genomic_DNA"/>
</dbReference>
<evidence type="ECO:0000256" key="2">
    <source>
        <dbReference type="ARBA" id="ARBA00013106"/>
    </source>
</evidence>
<proteinExistence type="predicted"/>
<gene>
    <name evidence="7" type="ORF">J5V96_02515</name>
    <name evidence="8" type="ORF">J5V96_12760</name>
</gene>
<dbReference type="AlphaFoldDB" id="A0A939QGT6"/>
<evidence type="ECO:0000256" key="3">
    <source>
        <dbReference type="ARBA" id="ARBA00022723"/>
    </source>
</evidence>
<dbReference type="GO" id="GO:0008934">
    <property type="term" value="F:inositol monophosphate 1-phosphatase activity"/>
    <property type="evidence" value="ECO:0007669"/>
    <property type="project" value="TreeGrafter"/>
</dbReference>
<dbReference type="PANTHER" id="PTHR20854">
    <property type="entry name" value="INOSITOL MONOPHOSPHATASE"/>
    <property type="match status" value="1"/>
</dbReference>
<comment type="caution">
    <text evidence="7">The sequence shown here is derived from an EMBL/GenBank/DDBJ whole genome shotgun (WGS) entry which is preliminary data.</text>
</comment>
<dbReference type="InterPro" id="IPR000760">
    <property type="entry name" value="Inositol_monophosphatase-like"/>
</dbReference>
<accession>A0A939QGT6</accession>
<feature type="binding site" evidence="6">
    <location>
        <position position="171"/>
    </location>
    <ligand>
        <name>Mg(2+)</name>
        <dbReference type="ChEBI" id="CHEBI:18420"/>
        <label>1</label>
        <note>catalytic</note>
    </ligand>
</feature>
<dbReference type="PRINTS" id="PR00377">
    <property type="entry name" value="IMPHPHTASES"/>
</dbReference>
<sequence>MLSGGALRSPATRKYITRSSRARLIRSRLRACLLRSPSPRRLSPGICCPTRCHSTATSGRCPSDHGRCPQPVRCRRRSRAVGRVRGRRYPRGVTFPDASPVTPGALDDDLQLALRLADAADAQTLPRFDAGDLDVSRKADRSHVTDADLAAERAVRALLSEHRPGDGVFGEEYGEGERSSRRWIIDPIDGTANFLRGVPAWGTMIGLQIDGVVRLGVVSMPVWGRRWWGAEGLGAFTRTAEGETRPIRVSEVATLDDASVSFQSIAQWDGAGHLDALIALTRTVWRDRAYGDIWSYMLLAEGRLEMVGEFDVKEYDLAAAAAIVAAAGGRFSSFDGEPTIASGSAIATNGVLHDAILAVLRGASSSVTP</sequence>
<evidence type="ECO:0000313" key="9">
    <source>
        <dbReference type="Proteomes" id="UP000680132"/>
    </source>
</evidence>
<organism evidence="7 9">
    <name type="scientific">Microbacterium stercoris</name>
    <dbReference type="NCBI Taxonomy" id="2820289"/>
    <lineage>
        <taxon>Bacteria</taxon>
        <taxon>Bacillati</taxon>
        <taxon>Actinomycetota</taxon>
        <taxon>Actinomycetes</taxon>
        <taxon>Micrococcales</taxon>
        <taxon>Microbacteriaceae</taxon>
        <taxon>Microbacterium</taxon>
    </lineage>
</organism>
<keyword evidence="9" id="KW-1185">Reference proteome</keyword>
<evidence type="ECO:0000256" key="5">
    <source>
        <dbReference type="ARBA" id="ARBA00022842"/>
    </source>
</evidence>
<dbReference type="GO" id="GO:0046872">
    <property type="term" value="F:metal ion binding"/>
    <property type="evidence" value="ECO:0007669"/>
    <property type="project" value="UniProtKB-KW"/>
</dbReference>
<dbReference type="InterPro" id="IPR020583">
    <property type="entry name" value="Inositol_monoP_metal-BS"/>
</dbReference>
<comment type="catalytic activity">
    <reaction evidence="1">
        <text>a myo-inositol phosphate + H2O = myo-inositol + phosphate</text>
        <dbReference type="Rhea" id="RHEA:24056"/>
        <dbReference type="ChEBI" id="CHEBI:15377"/>
        <dbReference type="ChEBI" id="CHEBI:17268"/>
        <dbReference type="ChEBI" id="CHEBI:43474"/>
        <dbReference type="ChEBI" id="CHEBI:84139"/>
        <dbReference type="EC" id="3.1.3.25"/>
    </reaction>
</comment>
<evidence type="ECO:0000313" key="7">
    <source>
        <dbReference type="EMBL" id="MBO3662379.1"/>
    </source>
</evidence>
<comment type="cofactor">
    <cofactor evidence="6">
        <name>Mg(2+)</name>
        <dbReference type="ChEBI" id="CHEBI:18420"/>
    </cofactor>
</comment>
<dbReference type="SUPFAM" id="SSF56655">
    <property type="entry name" value="Carbohydrate phosphatase"/>
    <property type="match status" value="1"/>
</dbReference>
<dbReference type="GO" id="GO:0046854">
    <property type="term" value="P:phosphatidylinositol phosphate biosynthetic process"/>
    <property type="evidence" value="ECO:0007669"/>
    <property type="project" value="InterPro"/>
</dbReference>
<dbReference type="GO" id="GO:0006020">
    <property type="term" value="P:inositol metabolic process"/>
    <property type="evidence" value="ECO:0007669"/>
    <property type="project" value="TreeGrafter"/>
</dbReference>
<feature type="binding site" evidence="6">
    <location>
        <position position="188"/>
    </location>
    <ligand>
        <name>Mg(2+)</name>
        <dbReference type="ChEBI" id="CHEBI:18420"/>
        <label>1</label>
        <note>catalytic</note>
    </ligand>
</feature>
<feature type="binding site" evidence="6">
    <location>
        <position position="189"/>
    </location>
    <ligand>
        <name>Mg(2+)</name>
        <dbReference type="ChEBI" id="CHEBI:18420"/>
        <label>1</label>
        <note>catalytic</note>
    </ligand>
</feature>
<dbReference type="GO" id="GO:0007165">
    <property type="term" value="P:signal transduction"/>
    <property type="evidence" value="ECO:0007669"/>
    <property type="project" value="TreeGrafter"/>
</dbReference>
<name>A0A939QGT6_9MICO</name>
<dbReference type="EMBL" id="JAGFOA010000005">
    <property type="protein sequence ID" value="MBO3664371.1"/>
    <property type="molecule type" value="Genomic_DNA"/>
</dbReference>
<dbReference type="PROSITE" id="PS00629">
    <property type="entry name" value="IMP_1"/>
    <property type="match status" value="1"/>
</dbReference>
<dbReference type="Pfam" id="PF00459">
    <property type="entry name" value="Inositol_P"/>
    <property type="match status" value="1"/>
</dbReference>
<dbReference type="Proteomes" id="UP000680132">
    <property type="component" value="Unassembled WGS sequence"/>
</dbReference>
<keyword evidence="4" id="KW-0378">Hydrolase</keyword>
<dbReference type="PROSITE" id="PS00630">
    <property type="entry name" value="IMP_2"/>
    <property type="match status" value="1"/>
</dbReference>
<feature type="binding site" evidence="6">
    <location>
        <position position="186"/>
    </location>
    <ligand>
        <name>Mg(2+)</name>
        <dbReference type="ChEBI" id="CHEBI:18420"/>
        <label>1</label>
        <note>catalytic</note>
    </ligand>
</feature>
<reference evidence="7" key="1">
    <citation type="submission" date="2021-03" db="EMBL/GenBank/DDBJ databases">
        <title>Microbacterium sp. nov., a novel actinobacterium isolated from cow dung.</title>
        <authorList>
            <person name="Zhang L."/>
        </authorList>
    </citation>
    <scope>NUCLEOTIDE SEQUENCE</scope>
    <source>
        <strain evidence="7">NEAU-LLB</strain>
    </source>
</reference>
<evidence type="ECO:0000256" key="1">
    <source>
        <dbReference type="ARBA" id="ARBA00001033"/>
    </source>
</evidence>
<evidence type="ECO:0000313" key="8">
    <source>
        <dbReference type="EMBL" id="MBO3664371.1"/>
    </source>
</evidence>
<dbReference type="PANTHER" id="PTHR20854:SF4">
    <property type="entry name" value="INOSITOL-1-MONOPHOSPHATASE-RELATED"/>
    <property type="match status" value="1"/>
</dbReference>
<evidence type="ECO:0000256" key="6">
    <source>
        <dbReference type="PIRSR" id="PIRSR600760-2"/>
    </source>
</evidence>
<keyword evidence="3 6" id="KW-0479">Metal-binding</keyword>
<dbReference type="EC" id="3.1.3.25" evidence="2"/>
<evidence type="ECO:0000256" key="4">
    <source>
        <dbReference type="ARBA" id="ARBA00022801"/>
    </source>
</evidence>
<dbReference type="InterPro" id="IPR020550">
    <property type="entry name" value="Inositol_monophosphatase_CS"/>
</dbReference>
<protein>
    <recommendedName>
        <fullName evidence="2">inositol-phosphate phosphatase</fullName>
        <ecNumber evidence="2">3.1.3.25</ecNumber>
    </recommendedName>
</protein>
<dbReference type="Gene3D" id="3.30.540.10">
    <property type="entry name" value="Fructose-1,6-Bisphosphatase, subunit A, domain 1"/>
    <property type="match status" value="1"/>
</dbReference>
<feature type="binding site" evidence="6">
    <location>
        <position position="316"/>
    </location>
    <ligand>
        <name>Mg(2+)</name>
        <dbReference type="ChEBI" id="CHEBI:18420"/>
        <label>1</label>
        <note>catalytic</note>
    </ligand>
</feature>
<keyword evidence="5 6" id="KW-0460">Magnesium</keyword>